<sequence length="98" mass="11025">MKVARTVWSGGKSEDNFKGLPIAIKDTGFSPSWWNHCIYYIEVYPGQEKFFDPKLHRAACRVDWSDPSAEKCILSSCRNDSDDGYFVFTETGTGDCSG</sequence>
<proteinExistence type="predicted"/>
<evidence type="ECO:0000313" key="5">
    <source>
        <dbReference type="Proteomes" id="UP000261257"/>
    </source>
</evidence>
<dbReference type="AlphaFoldDB" id="A0A3E4UC61"/>
<evidence type="ECO:0000313" key="2">
    <source>
        <dbReference type="EMBL" id="RGD71378.1"/>
    </source>
</evidence>
<evidence type="ECO:0000313" key="6">
    <source>
        <dbReference type="Proteomes" id="UP000434223"/>
    </source>
</evidence>
<evidence type="ECO:0000313" key="3">
    <source>
        <dbReference type="EMBL" id="RGM06272.1"/>
    </source>
</evidence>
<reference evidence="4 5" key="1">
    <citation type="submission" date="2018-08" db="EMBL/GenBank/DDBJ databases">
        <title>A genome reference for cultivated species of the human gut microbiota.</title>
        <authorList>
            <person name="Zou Y."/>
            <person name="Xue W."/>
            <person name="Luo G."/>
        </authorList>
    </citation>
    <scope>NUCLEOTIDE SEQUENCE [LARGE SCALE GENOMIC DNA]</scope>
    <source>
        <strain evidence="2 4">AF19-13AC</strain>
        <strain evidence="3 5">TF05-11AC</strain>
    </source>
</reference>
<dbReference type="EMBL" id="WNME01000004">
    <property type="protein sequence ID" value="MUB62876.1"/>
    <property type="molecule type" value="Genomic_DNA"/>
</dbReference>
<dbReference type="OrthoDB" id="2086068at2"/>
<dbReference type="EMBL" id="QTJW01000004">
    <property type="protein sequence ID" value="RGD71378.1"/>
    <property type="molecule type" value="Genomic_DNA"/>
</dbReference>
<gene>
    <name evidence="2" type="ORF">DWX31_07275</name>
    <name evidence="3" type="ORF">DXC39_08915</name>
    <name evidence="1" type="ORF">GNE07_07365</name>
</gene>
<name>A0A3E4UC61_9FIRM</name>
<comment type="caution">
    <text evidence="3">The sequence shown here is derived from an EMBL/GenBank/DDBJ whole genome shotgun (WGS) entry which is preliminary data.</text>
</comment>
<dbReference type="Proteomes" id="UP000434223">
    <property type="component" value="Unassembled WGS sequence"/>
</dbReference>
<organism evidence="3 5">
    <name type="scientific">Hungatella hathewayi</name>
    <dbReference type="NCBI Taxonomy" id="154046"/>
    <lineage>
        <taxon>Bacteria</taxon>
        <taxon>Bacillati</taxon>
        <taxon>Bacillota</taxon>
        <taxon>Clostridia</taxon>
        <taxon>Lachnospirales</taxon>
        <taxon>Lachnospiraceae</taxon>
        <taxon>Hungatella</taxon>
    </lineage>
</organism>
<evidence type="ECO:0000313" key="4">
    <source>
        <dbReference type="Proteomes" id="UP000261023"/>
    </source>
</evidence>
<reference evidence="1 6" key="2">
    <citation type="submission" date="2019-09" db="EMBL/GenBank/DDBJ databases">
        <title>Draft genome sequencing of Hungatella hathewayi 123Y-2.</title>
        <authorList>
            <person name="Lv Q."/>
            <person name="Li S."/>
        </authorList>
    </citation>
    <scope>NUCLEOTIDE SEQUENCE [LARGE SCALE GENOMIC DNA]</scope>
    <source>
        <strain evidence="1 6">123Y-2</strain>
    </source>
</reference>
<dbReference type="Proteomes" id="UP000261023">
    <property type="component" value="Unassembled WGS sequence"/>
</dbReference>
<dbReference type="Proteomes" id="UP000261257">
    <property type="component" value="Unassembled WGS sequence"/>
</dbReference>
<evidence type="ECO:0000313" key="1">
    <source>
        <dbReference type="EMBL" id="MUB62876.1"/>
    </source>
</evidence>
<protein>
    <submittedName>
        <fullName evidence="3">Uncharacterized protein</fullName>
    </submittedName>
</protein>
<dbReference type="EMBL" id="QSSQ01000005">
    <property type="protein sequence ID" value="RGM06272.1"/>
    <property type="molecule type" value="Genomic_DNA"/>
</dbReference>
<accession>A0A3E4UC61</accession>